<evidence type="ECO:0000313" key="7">
    <source>
        <dbReference type="Proteomes" id="UP001162541"/>
    </source>
</evidence>
<keyword evidence="2" id="KW-0677">Repeat</keyword>
<dbReference type="InterPro" id="IPR042971">
    <property type="entry name" value="LEA_SMP"/>
</dbReference>
<dbReference type="EMBL" id="LVLJ01000731">
    <property type="protein sequence ID" value="OAE32787.1"/>
    <property type="molecule type" value="Genomic_DNA"/>
</dbReference>
<name>A0A176WI33_MARPO</name>
<dbReference type="Proteomes" id="UP001162541">
    <property type="component" value="Chromosome 5"/>
</dbReference>
<keyword evidence="6" id="KW-1185">Reference proteome</keyword>
<evidence type="ECO:0000259" key="3">
    <source>
        <dbReference type="Pfam" id="PF04927"/>
    </source>
</evidence>
<comment type="similarity">
    <text evidence="1">Belongs to the LEA type SMP family.</text>
</comment>
<gene>
    <name evidence="5" type="ORF">AXG93_374s1140</name>
    <name evidence="4" type="ORF">Mp_5g18240</name>
</gene>
<dbReference type="Pfam" id="PF04927">
    <property type="entry name" value="SMP"/>
    <property type="match status" value="2"/>
</dbReference>
<evidence type="ECO:0000256" key="2">
    <source>
        <dbReference type="ARBA" id="ARBA00022737"/>
    </source>
</evidence>
<evidence type="ECO:0000256" key="1">
    <source>
        <dbReference type="ARBA" id="ARBA00010733"/>
    </source>
</evidence>
<dbReference type="Proteomes" id="UP000077202">
    <property type="component" value="Unassembled WGS sequence"/>
</dbReference>
<reference evidence="4" key="2">
    <citation type="journal article" date="2019" name="Curr. Biol.">
        <title>Chromatin organization in early land plants reveals an ancestral association between H3K27me3, transposons, and constitutive heterochromatin.</title>
        <authorList>
            <person name="Montgomery S.A."/>
            <person name="Tanizawa Y."/>
            <person name="Galik B."/>
            <person name="Wang N."/>
            <person name="Ito T."/>
            <person name="Mochizuki T."/>
            <person name="Akimcheva S."/>
            <person name="Bowman J."/>
            <person name="Cognat V."/>
            <person name="Drouard L."/>
            <person name="Ekker H."/>
            <person name="Houng S."/>
            <person name="Kohchi T."/>
            <person name="Lin S."/>
            <person name="Liu L.D."/>
            <person name="Nakamura Y."/>
            <person name="Valeeva L.R."/>
            <person name="Shakirov E.V."/>
            <person name="Shippen D.E."/>
            <person name="Wei W."/>
            <person name="Yagura M."/>
            <person name="Yamaoka S."/>
            <person name="Yamato K.T."/>
            <person name="Liu C."/>
            <person name="Berger F."/>
        </authorList>
    </citation>
    <scope>NUCLEOTIDE SEQUENCE [LARGE SCALE GENOMIC DNA]</scope>
    <source>
        <strain evidence="4">Tak-1</strain>
    </source>
</reference>
<accession>A0A176WI33</accession>
<dbReference type="EMBL" id="AP019870">
    <property type="protein sequence ID" value="BBN12221.1"/>
    <property type="molecule type" value="Genomic_DNA"/>
</dbReference>
<dbReference type="PANTHER" id="PTHR31174:SF7">
    <property type="entry name" value="LATE EMBRYOGENESIS ABUNDANT PROTEIN 31-RELATED"/>
    <property type="match status" value="1"/>
</dbReference>
<organism evidence="5 6">
    <name type="scientific">Marchantia polymorpha subsp. ruderalis</name>
    <dbReference type="NCBI Taxonomy" id="1480154"/>
    <lineage>
        <taxon>Eukaryota</taxon>
        <taxon>Viridiplantae</taxon>
        <taxon>Streptophyta</taxon>
        <taxon>Embryophyta</taxon>
        <taxon>Marchantiophyta</taxon>
        <taxon>Marchantiopsida</taxon>
        <taxon>Marchantiidae</taxon>
        <taxon>Marchantiales</taxon>
        <taxon>Marchantiaceae</taxon>
        <taxon>Marchantia</taxon>
    </lineage>
</organism>
<evidence type="ECO:0000313" key="5">
    <source>
        <dbReference type="EMBL" id="OAE32787.1"/>
    </source>
</evidence>
<proteinExistence type="inferred from homology"/>
<protein>
    <recommendedName>
        <fullName evidence="3">SMP domain-containing protein</fullName>
    </recommendedName>
</protein>
<dbReference type="PANTHER" id="PTHR31174">
    <property type="entry name" value="SEED MATURATION FAMILY PROTEIN"/>
    <property type="match status" value="1"/>
</dbReference>
<sequence length="186" mass="19785">MTSVQERRPFVESDQDTEVAITETTTVTETIVVETTELQNTDMFATRPNDLSERPLGPISIAEVLENVADTIGDKPVTVSDARAIQSAEALASGISCGVKGGPGSLALSAVDQKKSNTIGHVLKNASSHLTQDKIVTSRDASKVHSAEARNNNGQVPKGGISSTMQQAAAYNHNARYFTGMDEQIQ</sequence>
<reference evidence="5 6" key="1">
    <citation type="submission" date="2016-03" db="EMBL/GenBank/DDBJ databases">
        <title>Mechanisms controlling the formation of the plant cell surface in tip-growing cells are functionally conserved among land plants.</title>
        <authorList>
            <person name="Honkanen S."/>
            <person name="Jones V.A."/>
            <person name="Morieri G."/>
            <person name="Champion C."/>
            <person name="Hetherington A.J."/>
            <person name="Kelly S."/>
            <person name="Saint-Marcoux D."/>
            <person name="Proust H."/>
            <person name="Prescott H."/>
            <person name="Dolan L."/>
        </authorList>
    </citation>
    <scope>NUCLEOTIDE SEQUENCE [LARGE SCALE GENOMIC DNA]</scope>
    <source>
        <strain evidence="6">cv. Tak-1 and cv. Tak-2</strain>
        <tissue evidence="5">Whole gametophyte</tissue>
    </source>
</reference>
<dbReference type="AlphaFoldDB" id="A0A176WI33"/>
<feature type="domain" description="SMP" evidence="3">
    <location>
        <begin position="59"/>
        <end position="112"/>
    </location>
</feature>
<dbReference type="InterPro" id="IPR007011">
    <property type="entry name" value="LEA_SMP_dom"/>
</dbReference>
<evidence type="ECO:0000313" key="6">
    <source>
        <dbReference type="Proteomes" id="UP000077202"/>
    </source>
</evidence>
<feature type="domain" description="SMP" evidence="3">
    <location>
        <begin position="118"/>
        <end position="174"/>
    </location>
</feature>
<evidence type="ECO:0000313" key="4">
    <source>
        <dbReference type="EMBL" id="BBN12221.1"/>
    </source>
</evidence>
<reference evidence="7" key="3">
    <citation type="journal article" date="2020" name="Curr. Biol.">
        <title>Chromatin organization in early land plants reveals an ancestral association between H3K27me3, transposons, and constitutive heterochromatin.</title>
        <authorList>
            <person name="Montgomery S.A."/>
            <person name="Tanizawa Y."/>
            <person name="Galik B."/>
            <person name="Wang N."/>
            <person name="Ito T."/>
            <person name="Mochizuki T."/>
            <person name="Akimcheva S."/>
            <person name="Bowman J.L."/>
            <person name="Cognat V."/>
            <person name="Marechal-Drouard L."/>
            <person name="Ekker H."/>
            <person name="Hong S.F."/>
            <person name="Kohchi T."/>
            <person name="Lin S.S."/>
            <person name="Liu L.D."/>
            <person name="Nakamura Y."/>
            <person name="Valeeva L.R."/>
            <person name="Shakirov E.V."/>
            <person name="Shippen D.E."/>
            <person name="Wei W.L."/>
            <person name="Yagura M."/>
            <person name="Yamaoka S."/>
            <person name="Yamato K.T."/>
            <person name="Liu C."/>
            <person name="Berger F."/>
        </authorList>
    </citation>
    <scope>NUCLEOTIDE SEQUENCE [LARGE SCALE GENOMIC DNA]</scope>
    <source>
        <strain evidence="7">Tak-1</strain>
    </source>
</reference>
<dbReference type="EMBL" id="AP019870">
    <property type="protein sequence ID" value="BBN12222.1"/>
    <property type="molecule type" value="Genomic_DNA"/>
</dbReference>